<accession>I3D127</accession>
<dbReference type="Proteomes" id="UP000003423">
    <property type="component" value="Unassembled WGS sequence"/>
</dbReference>
<keyword evidence="3" id="KW-1185">Reference proteome</keyword>
<gene>
    <name evidence="2" type="ORF">BD31_I2060</name>
</gene>
<evidence type="ECO:0000259" key="1">
    <source>
        <dbReference type="Pfam" id="PF13524"/>
    </source>
</evidence>
<dbReference type="InterPro" id="IPR055259">
    <property type="entry name" value="YkvP/CgeB_Glyco_trans-like"/>
</dbReference>
<sequence length="350" mass="40747">MTKTAKLLIFDAIAELPLGKEMHEAFQQISIKSIYADSSDFKQKKFYKFRGAYRKALNRMEGGADRFYHFPKLVEQSFEQHIAKALPSHLLIIGCLYKYLKPAFLKELQSKYHFKIYLYDTDSCNLYPKRREFLFFIDNELPIYDEIFSFSKVTTQFFAETKKLNASFLPFGAKPIKPQSETKVEINVLFIGSADLRRIFLLENIKDVLTVYGNRWQRNYPLMSDGLKKAVTDETIWGERLHALLASAKIVININRTHFYGAGTGVNLRVFEALAAGAFLLTDCCDELEDLFEIGKEIEVFKSNLELVSKVKYYLAHPDKRQEIAQRGHERFLKYHTWQARVTEIAKRLK</sequence>
<dbReference type="PATRIC" id="fig|859350.6.peg.1519"/>
<comment type="caution">
    <text evidence="2">The sequence shown here is derived from an EMBL/GenBank/DDBJ whole genome shotgun (WGS) entry which is preliminary data.</text>
</comment>
<feature type="domain" description="Spore protein YkvP/CgeB glycosyl transferase-like" evidence="1">
    <location>
        <begin position="198"/>
        <end position="345"/>
    </location>
</feature>
<dbReference type="SUPFAM" id="SSF53756">
    <property type="entry name" value="UDP-Glycosyltransferase/glycogen phosphorylase"/>
    <property type="match status" value="1"/>
</dbReference>
<dbReference type="EMBL" id="AEXL02000125">
    <property type="protein sequence ID" value="EIJ65420.1"/>
    <property type="molecule type" value="Genomic_DNA"/>
</dbReference>
<evidence type="ECO:0000313" key="3">
    <source>
        <dbReference type="Proteomes" id="UP000003423"/>
    </source>
</evidence>
<organism evidence="2 3">
    <name type="scientific">Candidatus Nitrosopumilus salarius BD31</name>
    <dbReference type="NCBI Taxonomy" id="859350"/>
    <lineage>
        <taxon>Archaea</taxon>
        <taxon>Nitrososphaerota</taxon>
        <taxon>Nitrososphaeria</taxon>
        <taxon>Nitrosopumilales</taxon>
        <taxon>Nitrosopumilaceae</taxon>
        <taxon>Nitrosopumilus</taxon>
    </lineage>
</organism>
<dbReference type="Gene3D" id="3.40.50.2000">
    <property type="entry name" value="Glycogen Phosphorylase B"/>
    <property type="match status" value="1"/>
</dbReference>
<reference evidence="2 3" key="1">
    <citation type="journal article" date="2012" name="J. Bacteriol.">
        <title>Genome sequence of "Candidatus Nitrosopumilus salaria" BD31, an ammonia-oxidizing archaeon from the San Francisco Bay estuary.</title>
        <authorList>
            <person name="Mosier A.C."/>
            <person name="Allen E.E."/>
            <person name="Kim M."/>
            <person name="Ferriera S."/>
            <person name="Francis C.A."/>
        </authorList>
    </citation>
    <scope>NUCLEOTIDE SEQUENCE [LARGE SCALE GENOMIC DNA]</scope>
    <source>
        <strain evidence="2 3">BD31</strain>
    </source>
</reference>
<dbReference type="OrthoDB" id="351285at2157"/>
<dbReference type="RefSeq" id="WP_008300597.1">
    <property type="nucleotide sequence ID" value="NZ_AEXL02000125.1"/>
</dbReference>
<protein>
    <recommendedName>
        <fullName evidence="1">Spore protein YkvP/CgeB glycosyl transferase-like domain-containing protein</fullName>
    </recommendedName>
</protein>
<evidence type="ECO:0000313" key="2">
    <source>
        <dbReference type="EMBL" id="EIJ65420.1"/>
    </source>
</evidence>
<proteinExistence type="predicted"/>
<dbReference type="AlphaFoldDB" id="I3D127"/>
<dbReference type="Pfam" id="PF13524">
    <property type="entry name" value="Glyco_trans_1_2"/>
    <property type="match status" value="1"/>
</dbReference>
<name>I3D127_9ARCH</name>